<dbReference type="GO" id="GO:0005886">
    <property type="term" value="C:plasma membrane"/>
    <property type="evidence" value="ECO:0007669"/>
    <property type="project" value="TreeGrafter"/>
</dbReference>
<feature type="transmembrane region" description="Helical" evidence="2">
    <location>
        <begin position="174"/>
        <end position="198"/>
    </location>
</feature>
<evidence type="ECO:0000256" key="1">
    <source>
        <dbReference type="SAM" id="MobiDB-lite"/>
    </source>
</evidence>
<dbReference type="Proteomes" id="UP000276899">
    <property type="component" value="Chromosome"/>
</dbReference>
<protein>
    <submittedName>
        <fullName evidence="3">Inner membrane protein yhaH</fullName>
    </submittedName>
</protein>
<keyword evidence="2" id="KW-0472">Membrane</keyword>
<dbReference type="InterPro" id="IPR008523">
    <property type="entry name" value="DUF805"/>
</dbReference>
<evidence type="ECO:0000313" key="3">
    <source>
        <dbReference type="EMBL" id="VEG75093.1"/>
    </source>
</evidence>
<name>A0A448KDU7_9ACTO</name>
<feature type="transmembrane region" description="Helical" evidence="2">
    <location>
        <begin position="138"/>
        <end position="162"/>
    </location>
</feature>
<keyword evidence="2" id="KW-0812">Transmembrane</keyword>
<feature type="compositionally biased region" description="Low complexity" evidence="1">
    <location>
        <begin position="1"/>
        <end position="19"/>
    </location>
</feature>
<keyword evidence="4" id="KW-1185">Reference proteome</keyword>
<dbReference type="Pfam" id="PF05656">
    <property type="entry name" value="DUF805"/>
    <property type="match status" value="1"/>
</dbReference>
<accession>A0A448KDU7</accession>
<feature type="region of interest" description="Disordered" evidence="1">
    <location>
        <begin position="1"/>
        <end position="41"/>
    </location>
</feature>
<dbReference type="EMBL" id="LR134363">
    <property type="protein sequence ID" value="VEG75093.1"/>
    <property type="molecule type" value="Genomic_DNA"/>
</dbReference>
<evidence type="ECO:0000313" key="4">
    <source>
        <dbReference type="Proteomes" id="UP000276899"/>
    </source>
</evidence>
<organism evidence="3 4">
    <name type="scientific">Actinomyces slackii</name>
    <dbReference type="NCBI Taxonomy" id="52774"/>
    <lineage>
        <taxon>Bacteria</taxon>
        <taxon>Bacillati</taxon>
        <taxon>Actinomycetota</taxon>
        <taxon>Actinomycetes</taxon>
        <taxon>Actinomycetales</taxon>
        <taxon>Actinomycetaceae</taxon>
        <taxon>Actinomyces</taxon>
    </lineage>
</organism>
<dbReference type="KEGG" id="asla:NCTC11923_01746"/>
<gene>
    <name evidence="3" type="primary">yhaH</name>
    <name evidence="3" type="ORF">NCTC11923_01746</name>
</gene>
<evidence type="ECO:0000256" key="2">
    <source>
        <dbReference type="SAM" id="Phobius"/>
    </source>
</evidence>
<dbReference type="RefSeq" id="WP_232011997.1">
    <property type="nucleotide sequence ID" value="NZ_CBCRWE010000006.1"/>
</dbReference>
<keyword evidence="2" id="KW-1133">Transmembrane helix</keyword>
<dbReference type="PANTHER" id="PTHR34980:SF2">
    <property type="entry name" value="INNER MEMBRANE PROTEIN YHAH-RELATED"/>
    <property type="match status" value="1"/>
</dbReference>
<feature type="transmembrane region" description="Helical" evidence="2">
    <location>
        <begin position="210"/>
        <end position="232"/>
    </location>
</feature>
<dbReference type="AlphaFoldDB" id="A0A448KDU7"/>
<proteinExistence type="predicted"/>
<reference evidence="3 4" key="1">
    <citation type="submission" date="2018-12" db="EMBL/GenBank/DDBJ databases">
        <authorList>
            <consortium name="Pathogen Informatics"/>
        </authorList>
    </citation>
    <scope>NUCLEOTIDE SEQUENCE [LARGE SCALE GENOMIC DNA]</scope>
    <source>
        <strain evidence="3 4">NCTC11923</strain>
    </source>
</reference>
<sequence length="244" mass="26314">MSYQPSPASDDPQPQDGAPLGDHPQDYAPSGGYPQGYPGGYAYPQTGGYPQGYAQPGGYAYPQTGGYPQGYAQPGGYYYPQPGGYPPGAHGYGAGYPWAGVPIPEHSAPMPGVGPGLAIKRFFQRYAQFRGYASPSEYWWIQIISLVVNIAIVYVFAALGAFSTPSSHSTTDTAPIEVLAMLTLFAYAIVLIIPLWAVTVRRLHDTGQSGWMALLALIPYIGGFIILILCAFPSRPHLYQPRWS</sequence>
<dbReference type="PANTHER" id="PTHR34980">
    <property type="entry name" value="INNER MEMBRANE PROTEIN-RELATED-RELATED"/>
    <property type="match status" value="1"/>
</dbReference>